<dbReference type="InterPro" id="IPR016186">
    <property type="entry name" value="C-type_lectin-like/link_sf"/>
</dbReference>
<evidence type="ECO:0000313" key="5">
    <source>
        <dbReference type="EMBL" id="QHT12882.1"/>
    </source>
</evidence>
<name>A0A6C0D948_9ZZZZ</name>
<dbReference type="GO" id="GO:0007155">
    <property type="term" value="P:cell adhesion"/>
    <property type="evidence" value="ECO:0007669"/>
    <property type="project" value="InterPro"/>
</dbReference>
<keyword evidence="3" id="KW-1133">Transmembrane helix</keyword>
<dbReference type="GO" id="GO:0005540">
    <property type="term" value="F:hyaluronic acid binding"/>
    <property type="evidence" value="ECO:0007669"/>
    <property type="project" value="InterPro"/>
</dbReference>
<protein>
    <recommendedName>
        <fullName evidence="4">Link domain-containing protein</fullName>
    </recommendedName>
</protein>
<keyword evidence="3" id="KW-0472">Membrane</keyword>
<dbReference type="SMART" id="SM00445">
    <property type="entry name" value="LINK"/>
    <property type="match status" value="1"/>
</dbReference>
<feature type="region of interest" description="Disordered" evidence="2">
    <location>
        <begin position="118"/>
        <end position="147"/>
    </location>
</feature>
<evidence type="ECO:0000256" key="3">
    <source>
        <dbReference type="SAM" id="Phobius"/>
    </source>
</evidence>
<feature type="transmembrane region" description="Helical" evidence="3">
    <location>
        <begin position="65"/>
        <end position="87"/>
    </location>
</feature>
<evidence type="ECO:0000259" key="4">
    <source>
        <dbReference type="PROSITE" id="PS50963"/>
    </source>
</evidence>
<evidence type="ECO:0000256" key="1">
    <source>
        <dbReference type="ARBA" id="ARBA00023157"/>
    </source>
</evidence>
<keyword evidence="1" id="KW-1015">Disulfide bond</keyword>
<proteinExistence type="predicted"/>
<dbReference type="Pfam" id="PF00193">
    <property type="entry name" value="Xlink"/>
    <property type="match status" value="1"/>
</dbReference>
<keyword evidence="3" id="KW-0812">Transmembrane</keyword>
<dbReference type="Gene3D" id="3.10.100.10">
    <property type="entry name" value="Mannose-Binding Protein A, subunit A"/>
    <property type="match status" value="1"/>
</dbReference>
<feature type="compositionally biased region" description="Basic and acidic residues" evidence="2">
    <location>
        <begin position="129"/>
        <end position="138"/>
    </location>
</feature>
<dbReference type="SUPFAM" id="SSF56436">
    <property type="entry name" value="C-type lectin-like"/>
    <property type="match status" value="1"/>
</dbReference>
<feature type="domain" description="Link" evidence="4">
    <location>
        <begin position="146"/>
        <end position="246"/>
    </location>
</feature>
<evidence type="ECO:0000256" key="2">
    <source>
        <dbReference type="SAM" id="MobiDB-lite"/>
    </source>
</evidence>
<dbReference type="InterPro" id="IPR016187">
    <property type="entry name" value="CTDL_fold"/>
</dbReference>
<dbReference type="InterPro" id="IPR000538">
    <property type="entry name" value="Link_dom"/>
</dbReference>
<dbReference type="AlphaFoldDB" id="A0A6C0D948"/>
<sequence length="301" mass="34229">MEATSTSSTIEPETMYDYMNGLLTNPIVFIILIFVAIVYIVFFTSLGKSSTSSTGNSSLDSNSNIIISIIIFVLIVLLLFNVLQYFFSIDIVAYIKNLFTNKRELEIKVNETKVDDKPEIIPDNSNKNDYNKKEKTCNDSDSNSNGTKQVFNIPGNYYSYDDAQTLCKAYNSRLATYDEVEEAYNTGGEWCNYGWSDKQMALFPTQKNTFNELQKIKGHEHDCGRPGVNGGYIGNPNVKFGVNCFGYKPSITSEEEEMMQNTSPYPKTEKDILLEKKVDYWKSKIDDILVSPFNYNSWSKV</sequence>
<reference evidence="5" key="1">
    <citation type="journal article" date="2020" name="Nature">
        <title>Giant virus diversity and host interactions through global metagenomics.</title>
        <authorList>
            <person name="Schulz F."/>
            <person name="Roux S."/>
            <person name="Paez-Espino D."/>
            <person name="Jungbluth S."/>
            <person name="Walsh D.A."/>
            <person name="Denef V.J."/>
            <person name="McMahon K.D."/>
            <person name="Konstantinidis K.T."/>
            <person name="Eloe-Fadrosh E.A."/>
            <person name="Kyrpides N.C."/>
            <person name="Woyke T."/>
        </authorList>
    </citation>
    <scope>NUCLEOTIDE SEQUENCE</scope>
    <source>
        <strain evidence="5">GVMAG-M-3300023174-130</strain>
    </source>
</reference>
<organism evidence="5">
    <name type="scientific">viral metagenome</name>
    <dbReference type="NCBI Taxonomy" id="1070528"/>
    <lineage>
        <taxon>unclassified sequences</taxon>
        <taxon>metagenomes</taxon>
        <taxon>organismal metagenomes</taxon>
    </lineage>
</organism>
<dbReference type="EMBL" id="MN739552">
    <property type="protein sequence ID" value="QHT12882.1"/>
    <property type="molecule type" value="Genomic_DNA"/>
</dbReference>
<dbReference type="PROSITE" id="PS50963">
    <property type="entry name" value="LINK_2"/>
    <property type="match status" value="1"/>
</dbReference>
<feature type="transmembrane region" description="Helical" evidence="3">
    <location>
        <begin position="22"/>
        <end position="44"/>
    </location>
</feature>
<accession>A0A6C0D948</accession>